<dbReference type="GO" id="GO:0005524">
    <property type="term" value="F:ATP binding"/>
    <property type="evidence" value="ECO:0007669"/>
    <property type="project" value="InterPro"/>
</dbReference>
<dbReference type="PANTHER" id="PTHR23076:SF97">
    <property type="entry name" value="ATP-DEPENDENT ZINC METALLOPROTEASE YME1L1"/>
    <property type="match status" value="1"/>
</dbReference>
<dbReference type="AlphaFoldDB" id="A0A9D1PHX5"/>
<dbReference type="Pfam" id="PF00004">
    <property type="entry name" value="AAA"/>
    <property type="match status" value="1"/>
</dbReference>
<reference evidence="2" key="1">
    <citation type="journal article" date="2021" name="PeerJ">
        <title>Extensive microbial diversity within the chicken gut microbiome revealed by metagenomics and culture.</title>
        <authorList>
            <person name="Gilroy R."/>
            <person name="Ravi A."/>
            <person name="Getino M."/>
            <person name="Pursley I."/>
            <person name="Horton D.L."/>
            <person name="Alikhan N.F."/>
            <person name="Baker D."/>
            <person name="Gharbi K."/>
            <person name="Hall N."/>
            <person name="Watson M."/>
            <person name="Adriaenssens E.M."/>
            <person name="Foster-Nyarko E."/>
            <person name="Jarju S."/>
            <person name="Secka A."/>
            <person name="Antonio M."/>
            <person name="Oren A."/>
            <person name="Chaudhuri R.R."/>
            <person name="La Ragione R."/>
            <person name="Hildebrand F."/>
            <person name="Pallen M.J."/>
        </authorList>
    </citation>
    <scope>NUCLEOTIDE SEQUENCE</scope>
    <source>
        <strain evidence="2">CHK193-4272</strain>
    </source>
</reference>
<sequence>MLFFSVYGIQFNKVYVGLVVKNISNLFENAKENALCVVLIDKVYASGGDRSMPDSNSDRRNILNALLVTLDGIDSRSGVLVIAAINTPNDLDPALIRAGRFERY</sequence>
<evidence type="ECO:0000313" key="2">
    <source>
        <dbReference type="EMBL" id="HIV62110.1"/>
    </source>
</evidence>
<evidence type="ECO:0000313" key="3">
    <source>
        <dbReference type="Proteomes" id="UP000886808"/>
    </source>
</evidence>
<dbReference type="GO" id="GO:0006508">
    <property type="term" value="P:proteolysis"/>
    <property type="evidence" value="ECO:0007669"/>
    <property type="project" value="TreeGrafter"/>
</dbReference>
<organism evidence="2 3">
    <name type="scientific">Candidatus Butyricicoccus avistercoris</name>
    <dbReference type="NCBI Taxonomy" id="2838518"/>
    <lineage>
        <taxon>Bacteria</taxon>
        <taxon>Bacillati</taxon>
        <taxon>Bacillota</taxon>
        <taxon>Clostridia</taxon>
        <taxon>Eubacteriales</taxon>
        <taxon>Butyricicoccaceae</taxon>
        <taxon>Butyricicoccus</taxon>
    </lineage>
</organism>
<feature type="domain" description="ATPase AAA-type core" evidence="1">
    <location>
        <begin position="3"/>
        <end position="103"/>
    </location>
</feature>
<dbReference type="PANTHER" id="PTHR23076">
    <property type="entry name" value="METALLOPROTEASE M41 FTSH"/>
    <property type="match status" value="1"/>
</dbReference>
<dbReference type="InterPro" id="IPR027417">
    <property type="entry name" value="P-loop_NTPase"/>
</dbReference>
<dbReference type="GO" id="GO:0004176">
    <property type="term" value="F:ATP-dependent peptidase activity"/>
    <property type="evidence" value="ECO:0007669"/>
    <property type="project" value="TreeGrafter"/>
</dbReference>
<reference evidence="2" key="2">
    <citation type="submission" date="2021-04" db="EMBL/GenBank/DDBJ databases">
        <authorList>
            <person name="Gilroy R."/>
        </authorList>
    </citation>
    <scope>NUCLEOTIDE SEQUENCE</scope>
    <source>
        <strain evidence="2">CHK193-4272</strain>
    </source>
</reference>
<name>A0A9D1PHX5_9FIRM</name>
<dbReference type="Proteomes" id="UP000886808">
    <property type="component" value="Unassembled WGS sequence"/>
</dbReference>
<dbReference type="SUPFAM" id="SSF52540">
    <property type="entry name" value="P-loop containing nucleoside triphosphate hydrolases"/>
    <property type="match status" value="1"/>
</dbReference>
<proteinExistence type="predicted"/>
<protein>
    <submittedName>
        <fullName evidence="2">AAA family ATPase</fullName>
    </submittedName>
</protein>
<evidence type="ECO:0000259" key="1">
    <source>
        <dbReference type="Pfam" id="PF00004"/>
    </source>
</evidence>
<gene>
    <name evidence="2" type="ORF">H9746_04580</name>
</gene>
<dbReference type="InterPro" id="IPR003959">
    <property type="entry name" value="ATPase_AAA_core"/>
</dbReference>
<comment type="caution">
    <text evidence="2">The sequence shown here is derived from an EMBL/GenBank/DDBJ whole genome shotgun (WGS) entry which is preliminary data.</text>
</comment>
<dbReference type="GO" id="GO:0016887">
    <property type="term" value="F:ATP hydrolysis activity"/>
    <property type="evidence" value="ECO:0007669"/>
    <property type="project" value="InterPro"/>
</dbReference>
<accession>A0A9D1PHX5</accession>
<dbReference type="Gene3D" id="3.40.50.300">
    <property type="entry name" value="P-loop containing nucleotide triphosphate hydrolases"/>
    <property type="match status" value="1"/>
</dbReference>
<dbReference type="EMBL" id="DXIE01000028">
    <property type="protein sequence ID" value="HIV62110.1"/>
    <property type="molecule type" value="Genomic_DNA"/>
</dbReference>